<protein>
    <recommendedName>
        <fullName evidence="4 9">Heme exporter protein C</fullName>
    </recommendedName>
    <alternativeName>
        <fullName evidence="9">Cytochrome c-type biogenesis protein</fullName>
    </alternativeName>
</protein>
<evidence type="ECO:0000256" key="5">
    <source>
        <dbReference type="ARBA" id="ARBA00022692"/>
    </source>
</evidence>
<dbReference type="PANTHER" id="PTHR30071">
    <property type="entry name" value="HEME EXPORTER PROTEIN C"/>
    <property type="match status" value="1"/>
</dbReference>
<dbReference type="PRINTS" id="PR01386">
    <property type="entry name" value="CCMCBIOGNSIS"/>
</dbReference>
<comment type="function">
    <text evidence="1 9">Required for the export of heme to the periplasm for the biogenesis of c-type cytochromes.</text>
</comment>
<keyword evidence="7 9" id="KW-1133">Transmembrane helix</keyword>
<sequence length="268" mass="29287">MDTRISAPMALAPARRPGLRWAPWIFHFASPMRLHALAGRLVGPLRALAALLLLPGLWLGFVASPADAVQGEGYRLIYLHVPAAWMSMFVYALMALWGGVGLVWKTRSSFMMAHALAPSGALMALLSLVTGAFWGQPMWGTWWVWDARLGSSLLLFFLYLGYLALLQAHEGRERADRACAVLALLGVLNLPVIYFSVQWWNTLHQGATIAPGKAAMAPSMLAALLLMCAAAWAWTAASAFARVRLIIAERQAQARWLQAEQDAAGEHA</sequence>
<comment type="similarity">
    <text evidence="3 9">Belongs to the CcmC/CycZ/HelC family.</text>
</comment>
<dbReference type="Pfam" id="PF01578">
    <property type="entry name" value="Cytochrom_C_asm"/>
    <property type="match status" value="1"/>
</dbReference>
<keyword evidence="6 9" id="KW-0201">Cytochrome c-type biogenesis</keyword>
<organism evidence="11 12">
    <name type="scientific">Sphaerotilus sulfidivorans</name>
    <dbReference type="NCBI Taxonomy" id="639200"/>
    <lineage>
        <taxon>Bacteria</taxon>
        <taxon>Pseudomonadati</taxon>
        <taxon>Pseudomonadota</taxon>
        <taxon>Betaproteobacteria</taxon>
        <taxon>Burkholderiales</taxon>
        <taxon>Sphaerotilaceae</taxon>
        <taxon>Sphaerotilus</taxon>
    </lineage>
</organism>
<name>A0ABV2IRS0_9BURK</name>
<dbReference type="EMBL" id="JBEPLS010000018">
    <property type="protein sequence ID" value="MET3605549.1"/>
    <property type="molecule type" value="Genomic_DNA"/>
</dbReference>
<evidence type="ECO:0000256" key="3">
    <source>
        <dbReference type="ARBA" id="ARBA00005840"/>
    </source>
</evidence>
<feature type="transmembrane region" description="Helical" evidence="9">
    <location>
        <begin position="147"/>
        <end position="166"/>
    </location>
</feature>
<evidence type="ECO:0000256" key="7">
    <source>
        <dbReference type="ARBA" id="ARBA00022989"/>
    </source>
</evidence>
<evidence type="ECO:0000256" key="1">
    <source>
        <dbReference type="ARBA" id="ARBA00002442"/>
    </source>
</evidence>
<reference evidence="11 12" key="1">
    <citation type="submission" date="2024-06" db="EMBL/GenBank/DDBJ databases">
        <title>Genomic Encyclopedia of Type Strains, Phase IV (KMG-IV): sequencing the most valuable type-strain genomes for metagenomic binning, comparative biology and taxonomic classification.</title>
        <authorList>
            <person name="Goeker M."/>
        </authorList>
    </citation>
    <scope>NUCLEOTIDE SEQUENCE [LARGE SCALE GENOMIC DNA]</scope>
    <source>
        <strain evidence="11 12">D-501</strain>
    </source>
</reference>
<dbReference type="InterPro" id="IPR003557">
    <property type="entry name" value="Cyt_c_biogenesis_CcmC"/>
</dbReference>
<evidence type="ECO:0000256" key="6">
    <source>
        <dbReference type="ARBA" id="ARBA00022748"/>
    </source>
</evidence>
<feature type="transmembrane region" description="Helical" evidence="9">
    <location>
        <begin position="178"/>
        <end position="200"/>
    </location>
</feature>
<comment type="caution">
    <text evidence="11">The sequence shown here is derived from an EMBL/GenBank/DDBJ whole genome shotgun (WGS) entry which is preliminary data.</text>
</comment>
<dbReference type="PANTHER" id="PTHR30071:SF1">
    <property type="entry name" value="CYTOCHROME B_B6 PROTEIN-RELATED"/>
    <property type="match status" value="1"/>
</dbReference>
<dbReference type="InterPro" id="IPR045062">
    <property type="entry name" value="Cyt_c_biogenesis_CcsA/CcmC"/>
</dbReference>
<dbReference type="Proteomes" id="UP001549111">
    <property type="component" value="Unassembled WGS sequence"/>
</dbReference>
<feature type="transmembrane region" description="Helical" evidence="9">
    <location>
        <begin position="116"/>
        <end position="135"/>
    </location>
</feature>
<comment type="subcellular location">
    <subcellularLocation>
        <location evidence="9">Cell inner membrane</location>
    </subcellularLocation>
    <subcellularLocation>
        <location evidence="2">Membrane</location>
        <topology evidence="2">Multi-pass membrane protein</topology>
    </subcellularLocation>
</comment>
<feature type="domain" description="Cytochrome c assembly protein" evidence="10">
    <location>
        <begin position="49"/>
        <end position="204"/>
    </location>
</feature>
<keyword evidence="9" id="KW-1003">Cell membrane</keyword>
<dbReference type="InterPro" id="IPR002541">
    <property type="entry name" value="Cyt_c_assembly"/>
</dbReference>
<evidence type="ECO:0000259" key="10">
    <source>
        <dbReference type="Pfam" id="PF01578"/>
    </source>
</evidence>
<dbReference type="NCBIfam" id="TIGR01191">
    <property type="entry name" value="ccmC"/>
    <property type="match status" value="1"/>
</dbReference>
<evidence type="ECO:0000256" key="4">
    <source>
        <dbReference type="ARBA" id="ARBA00016463"/>
    </source>
</evidence>
<evidence type="ECO:0000256" key="9">
    <source>
        <dbReference type="RuleBase" id="RU364092"/>
    </source>
</evidence>
<evidence type="ECO:0000313" key="12">
    <source>
        <dbReference type="Proteomes" id="UP001549111"/>
    </source>
</evidence>
<feature type="transmembrane region" description="Helical" evidence="9">
    <location>
        <begin position="220"/>
        <end position="241"/>
    </location>
</feature>
<gene>
    <name evidence="9" type="primary">ccmC</name>
    <name evidence="11" type="ORF">ABIC99_003379</name>
</gene>
<keyword evidence="9" id="KW-0813">Transport</keyword>
<keyword evidence="9" id="KW-0997">Cell inner membrane</keyword>
<accession>A0ABV2IRS0</accession>
<proteinExistence type="inferred from homology"/>
<keyword evidence="5 9" id="KW-0812">Transmembrane</keyword>
<keyword evidence="8 9" id="KW-0472">Membrane</keyword>
<evidence type="ECO:0000256" key="2">
    <source>
        <dbReference type="ARBA" id="ARBA00004141"/>
    </source>
</evidence>
<keyword evidence="12" id="KW-1185">Reference proteome</keyword>
<comment type="caution">
    <text evidence="9">Lacks conserved residue(s) required for the propagation of feature annotation.</text>
</comment>
<evidence type="ECO:0000256" key="8">
    <source>
        <dbReference type="ARBA" id="ARBA00023136"/>
    </source>
</evidence>
<feature type="transmembrane region" description="Helical" evidence="9">
    <location>
        <begin position="84"/>
        <end position="104"/>
    </location>
</feature>
<evidence type="ECO:0000313" key="11">
    <source>
        <dbReference type="EMBL" id="MET3605549.1"/>
    </source>
</evidence>